<accession>A0A5B0LWF0</accession>
<evidence type="ECO:0000313" key="1">
    <source>
        <dbReference type="EMBL" id="KAA1068140.1"/>
    </source>
</evidence>
<proteinExistence type="predicted"/>
<protein>
    <submittedName>
        <fullName evidence="1">Uncharacterized protein</fullName>
    </submittedName>
</protein>
<evidence type="ECO:0000313" key="2">
    <source>
        <dbReference type="Proteomes" id="UP000325313"/>
    </source>
</evidence>
<comment type="caution">
    <text evidence="1">The sequence shown here is derived from an EMBL/GenBank/DDBJ whole genome shotgun (WGS) entry which is preliminary data.</text>
</comment>
<dbReference type="Proteomes" id="UP000325313">
    <property type="component" value="Unassembled WGS sequence"/>
</dbReference>
<organism evidence="1 2">
    <name type="scientific">Puccinia graminis f. sp. tritici</name>
    <dbReference type="NCBI Taxonomy" id="56615"/>
    <lineage>
        <taxon>Eukaryota</taxon>
        <taxon>Fungi</taxon>
        <taxon>Dikarya</taxon>
        <taxon>Basidiomycota</taxon>
        <taxon>Pucciniomycotina</taxon>
        <taxon>Pucciniomycetes</taxon>
        <taxon>Pucciniales</taxon>
        <taxon>Pucciniaceae</taxon>
        <taxon>Puccinia</taxon>
    </lineage>
</organism>
<name>A0A5B0LWF0_PUCGR</name>
<dbReference type="EMBL" id="VDEP01000506">
    <property type="protein sequence ID" value="KAA1068140.1"/>
    <property type="molecule type" value="Genomic_DNA"/>
</dbReference>
<sequence>MAFETVQISQPPVNHPNVKQSERMNSYIAGYQCRTPACRLALLFNRECHSTYEPDDQEPTLPVGVLALPTTARNMGSSPIAPAVYS</sequence>
<dbReference type="AlphaFoldDB" id="A0A5B0LWF0"/>
<reference evidence="1 2" key="1">
    <citation type="submission" date="2019-05" db="EMBL/GenBank/DDBJ databases">
        <title>Emergence of the Ug99 lineage of the wheat stem rust pathogen through somatic hybridization.</title>
        <authorList>
            <person name="Li F."/>
            <person name="Upadhyaya N.M."/>
            <person name="Sperschneider J."/>
            <person name="Matny O."/>
            <person name="Nguyen-Phuc H."/>
            <person name="Mago R."/>
            <person name="Raley C."/>
            <person name="Miller M.E."/>
            <person name="Silverstein K.A.T."/>
            <person name="Henningsen E."/>
            <person name="Hirsch C.D."/>
            <person name="Visser B."/>
            <person name="Pretorius Z.A."/>
            <person name="Steffenson B.J."/>
            <person name="Schwessinger B."/>
            <person name="Dodds P.N."/>
            <person name="Figueroa M."/>
        </authorList>
    </citation>
    <scope>NUCLEOTIDE SEQUENCE [LARGE SCALE GENOMIC DNA]</scope>
    <source>
        <strain evidence="1 2">Ug99</strain>
    </source>
</reference>
<gene>
    <name evidence="1" type="ORF">PGTUg99_021068</name>
</gene>